<reference evidence="3 4" key="1">
    <citation type="submission" date="2020-08" db="EMBL/GenBank/DDBJ databases">
        <title>Genome public.</title>
        <authorList>
            <person name="Liu C."/>
            <person name="Sun Q."/>
        </authorList>
    </citation>
    <scope>NUCLEOTIDE SEQUENCE [LARGE SCALE GENOMIC DNA]</scope>
    <source>
        <strain evidence="3 4">NSJ-10</strain>
    </source>
</reference>
<dbReference type="Proteomes" id="UP000615234">
    <property type="component" value="Unassembled WGS sequence"/>
</dbReference>
<comment type="caution">
    <text evidence="3">The sequence shown here is derived from an EMBL/GenBank/DDBJ whole genome shotgun (WGS) entry which is preliminary data.</text>
</comment>
<dbReference type="SUPFAM" id="SSF102405">
    <property type="entry name" value="MCP/YpsA-like"/>
    <property type="match status" value="1"/>
</dbReference>
<dbReference type="RefSeq" id="WP_186847631.1">
    <property type="nucleotide sequence ID" value="NZ_JACOOX010000004.1"/>
</dbReference>
<comment type="similarity">
    <text evidence="1">Belongs to the DprA/Smf family.</text>
</comment>
<gene>
    <name evidence="3" type="primary">dprA</name>
    <name evidence="3" type="ORF">H8S09_07625</name>
</gene>
<dbReference type="InterPro" id="IPR036388">
    <property type="entry name" value="WH-like_DNA-bd_sf"/>
</dbReference>
<dbReference type="Gene3D" id="1.10.10.10">
    <property type="entry name" value="Winged helix-like DNA-binding domain superfamily/Winged helix DNA-binding domain"/>
    <property type="match status" value="1"/>
</dbReference>
<dbReference type="Pfam" id="PF02481">
    <property type="entry name" value="DNA_processg_A"/>
    <property type="match status" value="1"/>
</dbReference>
<dbReference type="NCBIfam" id="TIGR00732">
    <property type="entry name" value="dprA"/>
    <property type="match status" value="1"/>
</dbReference>
<organism evidence="3 4">
    <name type="scientific">Coprococcus hominis</name>
    <name type="common">ex Liu et al. 2022</name>
    <dbReference type="NCBI Taxonomy" id="2763039"/>
    <lineage>
        <taxon>Bacteria</taxon>
        <taxon>Bacillati</taxon>
        <taxon>Bacillota</taxon>
        <taxon>Clostridia</taxon>
        <taxon>Lachnospirales</taxon>
        <taxon>Lachnospiraceae</taxon>
        <taxon>Coprococcus</taxon>
    </lineage>
</organism>
<name>A0A8I0AF61_9FIRM</name>
<dbReference type="InterPro" id="IPR057666">
    <property type="entry name" value="DrpA_SLOG"/>
</dbReference>
<dbReference type="PANTHER" id="PTHR43022">
    <property type="entry name" value="PROTEIN SMF"/>
    <property type="match status" value="1"/>
</dbReference>
<evidence type="ECO:0000256" key="1">
    <source>
        <dbReference type="ARBA" id="ARBA00006525"/>
    </source>
</evidence>
<sequence>MEYDLIRLWLGMISDMGNAALGRILDYFGGPEELWNVPEHVLRETLTEKQSERILCTRDEKKIIVYKNRLKERNITYIYPGHPYFPEVLREIPDCPFLLYAKGCVETLKTDRTGIAIVGARKASAYGKEMAEQFASVLAEYRTGIISGLAAGIDGAAQRAAINVENGFTVAVLGCGINICYPKENYNLFERIGRQGVILSEYGLDIEPAAWRFPLRNRIISGLAKGVLVVEAQKKSGSLITADQALEQGREVYAVPGRIGDRNSEGCNHLIRQGAMLVTDPEDIVEDLKLERRILAAGKAECRENSRLTALEQKICVCMGREVLHIEEICARVDQPPARILTALFDMERKGIIRQPVRYYFAVTQG</sequence>
<dbReference type="GO" id="GO:0009294">
    <property type="term" value="P:DNA-mediated transformation"/>
    <property type="evidence" value="ECO:0007669"/>
    <property type="project" value="InterPro"/>
</dbReference>
<dbReference type="Gene3D" id="3.40.50.450">
    <property type="match status" value="1"/>
</dbReference>
<dbReference type="PANTHER" id="PTHR43022:SF1">
    <property type="entry name" value="PROTEIN SMF"/>
    <property type="match status" value="1"/>
</dbReference>
<dbReference type="AlphaFoldDB" id="A0A8I0AF61"/>
<keyword evidence="4" id="KW-1185">Reference proteome</keyword>
<evidence type="ECO:0000259" key="2">
    <source>
        <dbReference type="Pfam" id="PF02481"/>
    </source>
</evidence>
<dbReference type="EMBL" id="JACOOX010000004">
    <property type="protein sequence ID" value="MBC5662758.1"/>
    <property type="molecule type" value="Genomic_DNA"/>
</dbReference>
<evidence type="ECO:0000313" key="3">
    <source>
        <dbReference type="EMBL" id="MBC5662758.1"/>
    </source>
</evidence>
<dbReference type="InterPro" id="IPR003488">
    <property type="entry name" value="DprA"/>
</dbReference>
<protein>
    <submittedName>
        <fullName evidence="3">DNA-protecting protein DprA</fullName>
    </submittedName>
</protein>
<proteinExistence type="inferred from homology"/>
<evidence type="ECO:0000313" key="4">
    <source>
        <dbReference type="Proteomes" id="UP000615234"/>
    </source>
</evidence>
<accession>A0A8I0AF61</accession>
<feature type="domain" description="Smf/DprA SLOG" evidence="2">
    <location>
        <begin position="77"/>
        <end position="288"/>
    </location>
</feature>